<evidence type="ECO:0000313" key="2">
    <source>
        <dbReference type="EMBL" id="RFA28748.1"/>
    </source>
</evidence>
<name>A0A3E0WCV0_9MICO</name>
<dbReference type="Gene3D" id="3.90.550.10">
    <property type="entry name" value="Spore Coat Polysaccharide Biosynthesis Protein SpsA, Chain A"/>
    <property type="match status" value="1"/>
</dbReference>
<sequence>MTRIDFEAVDQPTCSIVILAWRLTDILLDCLASIRASEGAPSYEVVIVLNGADPAVRDTVAREVSGAVIVDLPHNVGFGGGCNAGAADARGESLVFLNDDTVVDPHWLARLHGAAGEAPRAVASLLLNVDGTVQEAGSRVLSDAVTVQLGRDLPLVEARDTGLLEQRSVDYGSAAALLVPADAFRAAAGFDPAFEPAYFEDVDLQFRLRAAGLDVVFEPAARVTHLSGASTSASHAFRDWAYAHALPVFVSRWSTVLANAPAEDAPLEALCPIPLDAALANGGRTLPTAEQIRSGAADTALAIARGFGLDTGLRYDTLIADYQRVEALYLATEARYGEQVAELSRHLTAHVNRVAQLESELGSLQGETGRLNARLHDLDSRGPVGLARWQAGKILAKRGHGQA</sequence>
<comment type="caution">
    <text evidence="2">The sequence shown here is derived from an EMBL/GenBank/DDBJ whole genome shotgun (WGS) entry which is preliminary data.</text>
</comment>
<proteinExistence type="predicted"/>
<dbReference type="CDD" id="cd04186">
    <property type="entry name" value="GT_2_like_c"/>
    <property type="match status" value="1"/>
</dbReference>
<organism evidence="2 3">
    <name type="scientific">Subtercola boreus</name>
    <dbReference type="NCBI Taxonomy" id="120213"/>
    <lineage>
        <taxon>Bacteria</taxon>
        <taxon>Bacillati</taxon>
        <taxon>Actinomycetota</taxon>
        <taxon>Actinomycetes</taxon>
        <taxon>Micrococcales</taxon>
        <taxon>Microbacteriaceae</taxon>
        <taxon>Subtercola</taxon>
    </lineage>
</organism>
<dbReference type="RefSeq" id="WP_116417544.1">
    <property type="nucleotide sequence ID" value="NZ_NBXC01000008.1"/>
</dbReference>
<dbReference type="SUPFAM" id="SSF53448">
    <property type="entry name" value="Nucleotide-diphospho-sugar transferases"/>
    <property type="match status" value="1"/>
</dbReference>
<dbReference type="PANTHER" id="PTHR43179:SF7">
    <property type="entry name" value="RHAMNOSYLTRANSFERASE WBBL"/>
    <property type="match status" value="1"/>
</dbReference>
<evidence type="ECO:0008006" key="4">
    <source>
        <dbReference type="Google" id="ProtNLM"/>
    </source>
</evidence>
<dbReference type="OrthoDB" id="7615426at2"/>
<evidence type="ECO:0000313" key="3">
    <source>
        <dbReference type="Proteomes" id="UP000257080"/>
    </source>
</evidence>
<dbReference type="Pfam" id="PF13641">
    <property type="entry name" value="Glyco_tranf_2_3"/>
    <property type="match status" value="1"/>
</dbReference>
<dbReference type="InterPro" id="IPR029044">
    <property type="entry name" value="Nucleotide-diphossugar_trans"/>
</dbReference>
<dbReference type="PANTHER" id="PTHR43179">
    <property type="entry name" value="RHAMNOSYLTRANSFERASE WBBL"/>
    <property type="match status" value="1"/>
</dbReference>
<accession>A0A3E0WCV0</accession>
<reference evidence="2 3" key="1">
    <citation type="submission" date="2017-04" db="EMBL/GenBank/DDBJ databases">
        <title>Comparative genome analysis of Subtercola boreus.</title>
        <authorList>
            <person name="Cho Y.-J."/>
            <person name="Cho A."/>
            <person name="Kim O.-S."/>
            <person name="Lee J.-I."/>
        </authorList>
    </citation>
    <scope>NUCLEOTIDE SEQUENCE [LARGE SCALE GENOMIC DNA]</scope>
    <source>
        <strain evidence="2 3">P28004</strain>
    </source>
</reference>
<dbReference type="AlphaFoldDB" id="A0A3E0WCV0"/>
<keyword evidence="1" id="KW-0175">Coiled coil</keyword>
<dbReference type="EMBL" id="NBXE01000008">
    <property type="protein sequence ID" value="RFA28748.1"/>
    <property type="molecule type" value="Genomic_DNA"/>
</dbReference>
<dbReference type="Proteomes" id="UP000257080">
    <property type="component" value="Unassembled WGS sequence"/>
</dbReference>
<gene>
    <name evidence="2" type="ORF">B7R25_03235</name>
</gene>
<protein>
    <recommendedName>
        <fullName evidence="4">Glycosyltransferase 2-like domain-containing protein</fullName>
    </recommendedName>
</protein>
<evidence type="ECO:0000256" key="1">
    <source>
        <dbReference type="SAM" id="Coils"/>
    </source>
</evidence>
<feature type="coiled-coil region" evidence="1">
    <location>
        <begin position="340"/>
        <end position="367"/>
    </location>
</feature>